<dbReference type="RefSeq" id="WP_274353783.1">
    <property type="nucleotide sequence ID" value="NZ_JAQZSM010000025.1"/>
</dbReference>
<dbReference type="CDD" id="cd02440">
    <property type="entry name" value="AdoMet_MTases"/>
    <property type="match status" value="1"/>
</dbReference>
<dbReference type="GO" id="GO:0032259">
    <property type="term" value="P:methylation"/>
    <property type="evidence" value="ECO:0007669"/>
    <property type="project" value="UniProtKB-KW"/>
</dbReference>
<name>A0ABT5TDA1_9RHOB</name>
<evidence type="ECO:0000313" key="3">
    <source>
        <dbReference type="Proteomes" id="UP001431784"/>
    </source>
</evidence>
<dbReference type="GO" id="GO:0008168">
    <property type="term" value="F:methyltransferase activity"/>
    <property type="evidence" value="ECO:0007669"/>
    <property type="project" value="UniProtKB-KW"/>
</dbReference>
<organism evidence="2 3">
    <name type="scientific">Roseinatronobacter alkalisoli</name>
    <dbReference type="NCBI Taxonomy" id="3028235"/>
    <lineage>
        <taxon>Bacteria</taxon>
        <taxon>Pseudomonadati</taxon>
        <taxon>Pseudomonadota</taxon>
        <taxon>Alphaproteobacteria</taxon>
        <taxon>Rhodobacterales</taxon>
        <taxon>Paracoccaceae</taxon>
        <taxon>Roseinatronobacter</taxon>
    </lineage>
</organism>
<reference evidence="2" key="1">
    <citation type="submission" date="2023-02" db="EMBL/GenBank/DDBJ databases">
        <title>Description of Roseinatronobacter alkalisoli sp. nov., an alkaliphilic bacerium isolated from soda soil.</title>
        <authorList>
            <person name="Wei W."/>
        </authorList>
    </citation>
    <scope>NUCLEOTIDE SEQUENCE</scope>
    <source>
        <strain evidence="2">HJB301</strain>
    </source>
</reference>
<accession>A0ABT5TDA1</accession>
<dbReference type="PANTHER" id="PTHR43591:SF24">
    <property type="entry name" value="2-METHOXY-6-POLYPRENYL-1,4-BENZOQUINOL METHYLASE, MITOCHONDRIAL"/>
    <property type="match status" value="1"/>
</dbReference>
<dbReference type="Proteomes" id="UP001431784">
    <property type="component" value="Unassembled WGS sequence"/>
</dbReference>
<comment type="caution">
    <text evidence="2">The sequence shown here is derived from an EMBL/GenBank/DDBJ whole genome shotgun (WGS) entry which is preliminary data.</text>
</comment>
<dbReference type="InterPro" id="IPR029063">
    <property type="entry name" value="SAM-dependent_MTases_sf"/>
</dbReference>
<feature type="domain" description="Methyltransferase type 11" evidence="1">
    <location>
        <begin position="61"/>
        <end position="154"/>
    </location>
</feature>
<dbReference type="Pfam" id="PF08241">
    <property type="entry name" value="Methyltransf_11"/>
    <property type="match status" value="1"/>
</dbReference>
<sequence length="261" mass="29585">MTEMPPLTNHSVKDRIRDYWSFRAATFDNDPGHAIEPVREAPLWQALITRTLGPVKGKQVLDLASGTGEISRQLLDLGADVTGVDFSEEMMHRAREKHAGRRWQGVLDDAEILASQPDAHFDAIMTRHLVWTLPDPDGAFRTWYRVLKPGGRILLVDGDWRSNGFPRNMLRALADWLEPGKDRPNARADYGDIMDHVKYGKGVDAMLLADDLAAAGFTGIRTYSLRDIYWRGMGHAPWPRRLRLMASRKFAMVAQRPLTKQ</sequence>
<dbReference type="SUPFAM" id="SSF53335">
    <property type="entry name" value="S-adenosyl-L-methionine-dependent methyltransferases"/>
    <property type="match status" value="1"/>
</dbReference>
<protein>
    <submittedName>
        <fullName evidence="2">Class I SAM-dependent methyltransferase</fullName>
    </submittedName>
</protein>
<dbReference type="EMBL" id="JAQZSM010000025">
    <property type="protein sequence ID" value="MDD7973110.1"/>
    <property type="molecule type" value="Genomic_DNA"/>
</dbReference>
<proteinExistence type="predicted"/>
<keyword evidence="2" id="KW-0489">Methyltransferase</keyword>
<dbReference type="PANTHER" id="PTHR43591">
    <property type="entry name" value="METHYLTRANSFERASE"/>
    <property type="match status" value="1"/>
</dbReference>
<dbReference type="Gene3D" id="3.40.50.150">
    <property type="entry name" value="Vaccinia Virus protein VP39"/>
    <property type="match status" value="1"/>
</dbReference>
<evidence type="ECO:0000259" key="1">
    <source>
        <dbReference type="Pfam" id="PF08241"/>
    </source>
</evidence>
<keyword evidence="3" id="KW-1185">Reference proteome</keyword>
<keyword evidence="2" id="KW-0808">Transferase</keyword>
<evidence type="ECO:0000313" key="2">
    <source>
        <dbReference type="EMBL" id="MDD7973110.1"/>
    </source>
</evidence>
<gene>
    <name evidence="2" type="ORF">PUT78_18660</name>
</gene>
<dbReference type="InterPro" id="IPR013216">
    <property type="entry name" value="Methyltransf_11"/>
</dbReference>